<evidence type="ECO:0000259" key="9">
    <source>
        <dbReference type="Pfam" id="PF07731"/>
    </source>
</evidence>
<dbReference type="Pfam" id="PF07732">
    <property type="entry name" value="Cu-oxidase_3"/>
    <property type="match status" value="1"/>
</dbReference>
<dbReference type="GO" id="GO:0005507">
    <property type="term" value="F:copper ion binding"/>
    <property type="evidence" value="ECO:0007669"/>
    <property type="project" value="InterPro"/>
</dbReference>
<evidence type="ECO:0000256" key="5">
    <source>
        <dbReference type="ARBA" id="ARBA00023008"/>
    </source>
</evidence>
<dbReference type="EMBL" id="ML986678">
    <property type="protein sequence ID" value="KAF2260557.1"/>
    <property type="molecule type" value="Genomic_DNA"/>
</dbReference>
<dbReference type="InterPro" id="IPR011706">
    <property type="entry name" value="Cu-oxidase_C"/>
</dbReference>
<comment type="similarity">
    <text evidence="1">Belongs to the multicopper oxidase family.</text>
</comment>
<name>A0A9P4K0X5_9PLEO</name>
<keyword evidence="6" id="KW-0325">Glycoprotein</keyword>
<dbReference type="FunFam" id="2.60.40.420:FF:000036">
    <property type="entry name" value="L-ascorbate oxidase"/>
    <property type="match status" value="1"/>
</dbReference>
<dbReference type="InterPro" id="IPR002355">
    <property type="entry name" value="Cu_oxidase_Cu_BS"/>
</dbReference>
<dbReference type="OrthoDB" id="2121828at2759"/>
<feature type="domain" description="Plastocyanin-like" evidence="9">
    <location>
        <begin position="520"/>
        <end position="636"/>
    </location>
</feature>
<keyword evidence="2" id="KW-0479">Metal-binding</keyword>
<accession>A0A9P4K0X5</accession>
<keyword evidence="4" id="KW-0560">Oxidoreductase</keyword>
<feature type="region of interest" description="Disordered" evidence="7">
    <location>
        <begin position="647"/>
        <end position="670"/>
    </location>
</feature>
<dbReference type="PANTHER" id="PTHR11709:SF488">
    <property type="entry name" value="LACCASE-RELATED"/>
    <property type="match status" value="1"/>
</dbReference>
<keyword evidence="12" id="KW-1185">Reference proteome</keyword>
<dbReference type="Proteomes" id="UP000800093">
    <property type="component" value="Unassembled WGS sequence"/>
</dbReference>
<dbReference type="Gene3D" id="2.60.40.420">
    <property type="entry name" value="Cupredoxins - blue copper proteins"/>
    <property type="match status" value="3"/>
</dbReference>
<evidence type="ECO:0000313" key="12">
    <source>
        <dbReference type="Proteomes" id="UP000800093"/>
    </source>
</evidence>
<gene>
    <name evidence="11" type="ORF">CC78DRAFT_584689</name>
</gene>
<evidence type="ECO:0000313" key="11">
    <source>
        <dbReference type="EMBL" id="KAF2260557.1"/>
    </source>
</evidence>
<dbReference type="InterPro" id="IPR008972">
    <property type="entry name" value="Cupredoxin"/>
</dbReference>
<evidence type="ECO:0000256" key="4">
    <source>
        <dbReference type="ARBA" id="ARBA00023002"/>
    </source>
</evidence>
<evidence type="ECO:0000256" key="3">
    <source>
        <dbReference type="ARBA" id="ARBA00022729"/>
    </source>
</evidence>
<evidence type="ECO:0000259" key="10">
    <source>
        <dbReference type="Pfam" id="PF07732"/>
    </source>
</evidence>
<dbReference type="Pfam" id="PF00394">
    <property type="entry name" value="Cu-oxidase"/>
    <property type="match status" value="1"/>
</dbReference>
<feature type="domain" description="Plastocyanin-like" evidence="8">
    <location>
        <begin position="203"/>
        <end position="418"/>
    </location>
</feature>
<keyword evidence="3" id="KW-0732">Signal</keyword>
<dbReference type="InterPro" id="IPR011707">
    <property type="entry name" value="Cu-oxidase-like_N"/>
</dbReference>
<dbReference type="Pfam" id="PF07731">
    <property type="entry name" value="Cu-oxidase_2"/>
    <property type="match status" value="1"/>
</dbReference>
<organism evidence="11 12">
    <name type="scientific">Lojkania enalia</name>
    <dbReference type="NCBI Taxonomy" id="147567"/>
    <lineage>
        <taxon>Eukaryota</taxon>
        <taxon>Fungi</taxon>
        <taxon>Dikarya</taxon>
        <taxon>Ascomycota</taxon>
        <taxon>Pezizomycotina</taxon>
        <taxon>Dothideomycetes</taxon>
        <taxon>Pleosporomycetidae</taxon>
        <taxon>Pleosporales</taxon>
        <taxon>Pleosporales incertae sedis</taxon>
        <taxon>Lojkania</taxon>
    </lineage>
</organism>
<dbReference type="SUPFAM" id="SSF49503">
    <property type="entry name" value="Cupredoxins"/>
    <property type="match status" value="3"/>
</dbReference>
<reference evidence="12" key="1">
    <citation type="journal article" date="2020" name="Stud. Mycol.">
        <title>101 Dothideomycetes genomes: A test case for predicting lifestyles and emergence of pathogens.</title>
        <authorList>
            <person name="Haridas S."/>
            <person name="Albert R."/>
            <person name="Binder M."/>
            <person name="Bloem J."/>
            <person name="LaButti K."/>
            <person name="Salamov A."/>
            <person name="Andreopoulos B."/>
            <person name="Baker S."/>
            <person name="Barry K."/>
            <person name="Bills G."/>
            <person name="Bluhm B."/>
            <person name="Cannon C."/>
            <person name="Castanera R."/>
            <person name="Culley D."/>
            <person name="Daum C."/>
            <person name="Ezra D."/>
            <person name="Gonzalez J."/>
            <person name="Henrissat B."/>
            <person name="Kuo A."/>
            <person name="Liang C."/>
            <person name="Lipzen A."/>
            <person name="Lutzoni F."/>
            <person name="Magnuson J."/>
            <person name="Mondo S."/>
            <person name="Nolan M."/>
            <person name="Ohm R."/>
            <person name="Pangilinan J."/>
            <person name="Park H.-J."/>
            <person name="Ramirez L."/>
            <person name="Alfaro M."/>
            <person name="Sun H."/>
            <person name="Tritt A."/>
            <person name="Yoshinaga Y."/>
            <person name="Zwiers L.-H."/>
            <person name="Turgeon B."/>
            <person name="Goodwin S."/>
            <person name="Spatafora J."/>
            <person name="Crous P."/>
            <person name="Grigoriev I."/>
        </authorList>
    </citation>
    <scope>NUCLEOTIDE SEQUENCE [LARGE SCALE GENOMIC DNA]</scope>
    <source>
        <strain evidence="12">CBS 304.66</strain>
    </source>
</reference>
<dbReference type="CDD" id="cd13876">
    <property type="entry name" value="CuRO_2_Abr2_like"/>
    <property type="match status" value="1"/>
</dbReference>
<comment type="caution">
    <text evidence="11">The sequence shown here is derived from an EMBL/GenBank/DDBJ whole genome shotgun (WGS) entry which is preliminary data.</text>
</comment>
<dbReference type="CDD" id="cd13850">
    <property type="entry name" value="CuRO_1_Abr2_like"/>
    <property type="match status" value="1"/>
</dbReference>
<dbReference type="AlphaFoldDB" id="A0A9P4K0X5"/>
<evidence type="ECO:0000256" key="6">
    <source>
        <dbReference type="ARBA" id="ARBA00023180"/>
    </source>
</evidence>
<evidence type="ECO:0000259" key="8">
    <source>
        <dbReference type="Pfam" id="PF00394"/>
    </source>
</evidence>
<evidence type="ECO:0000256" key="7">
    <source>
        <dbReference type="SAM" id="MobiDB-lite"/>
    </source>
</evidence>
<protein>
    <submittedName>
        <fullName evidence="11">Uncharacterized protein</fullName>
    </submittedName>
</protein>
<dbReference type="CDD" id="cd13898">
    <property type="entry name" value="CuRO_3_Abr2_like"/>
    <property type="match status" value="1"/>
</dbReference>
<sequence length="821" mass="90855">MTLENSIQRTRTVPEARKYDVAVGDARKPYPDISQTDSHIIDPSAGRRFELLTRNNRYDLELSWDTGAPDGFERQMIHINSQFPGPTLEFEQDKWVEITVHNKMPFNTSIHWHGIEQFNTPEADGVPGFTQRSIYPNESYTYKWRTDQYGAYFYHAHSRGQSDDGCYGALIIRPKAGLAKPFDKVALGEIELLEAAEATSQQVLVADWRHYTSEDTRALELATGLEAAICMDSLLINGKGAVNCWPREKINQYTSAVIAPILERNNLALTDKGWLLTPMESSITDCCRCIPPNMLAVFAPGGLNLSLLPPEVFDICTPTQGSQEIIKAPSEAKWLALDLISAAGTATLAFSIDEHPLWVYAVDGHYIEPLQVDTLSLANGDRYSVFVKLDKPASNYGIRLAATTLNQLIDTTAILSYGSDNTTQKARSDSVGIITSSASINQAGRPLSPNVTVFNQGQMVSFPPQFPQPGPEVDQTFIMSLQAVGNAYTWVLNGTAFNHDFDDLNPPLLYREPEIRGLGQNITIVTKNNTWIDLIFRVVTPNQTPHPLHKHSNKGFIIGQGIGAFRWSSVAEAQAAIPQNFNFKTPPYRDVFTTPPTTLQAPASWLAMRYHVVNPGPFIIHCHISSHLSGGMAMAIFDGVDKWPHGRKQDGSLGGKQNGEKHGEKDEEEDRWFFGGITEDMTKDVVEDMTEDIVESMAKGIANGLVDGLMDGLVDGTSRMAGLVDVRCFNDRARRSGATLMKYRYIELKSIMQAKAEGVNDAMRAARWHIGAGTNPDNQLHNHQNGNSPLLTPASAAIHALSKPQSTFQKPIPRSRPPLRN</sequence>
<dbReference type="InterPro" id="IPR045087">
    <property type="entry name" value="Cu-oxidase_fam"/>
</dbReference>
<keyword evidence="5" id="KW-0186">Copper</keyword>
<dbReference type="InterPro" id="IPR001117">
    <property type="entry name" value="Cu-oxidase_2nd"/>
</dbReference>
<evidence type="ECO:0000256" key="2">
    <source>
        <dbReference type="ARBA" id="ARBA00022723"/>
    </source>
</evidence>
<dbReference type="GO" id="GO:0016491">
    <property type="term" value="F:oxidoreductase activity"/>
    <property type="evidence" value="ECO:0007669"/>
    <property type="project" value="UniProtKB-KW"/>
</dbReference>
<dbReference type="PROSITE" id="PS00080">
    <property type="entry name" value="MULTICOPPER_OXIDASE2"/>
    <property type="match status" value="1"/>
</dbReference>
<feature type="region of interest" description="Disordered" evidence="7">
    <location>
        <begin position="802"/>
        <end position="821"/>
    </location>
</feature>
<proteinExistence type="inferred from homology"/>
<feature type="domain" description="Plastocyanin-like" evidence="10">
    <location>
        <begin position="64"/>
        <end position="176"/>
    </location>
</feature>
<evidence type="ECO:0000256" key="1">
    <source>
        <dbReference type="ARBA" id="ARBA00010609"/>
    </source>
</evidence>
<dbReference type="PANTHER" id="PTHR11709">
    <property type="entry name" value="MULTI-COPPER OXIDASE"/>
    <property type="match status" value="1"/>
</dbReference>